<organism evidence="2">
    <name type="scientific">Roseihalotalea indica</name>
    <dbReference type="NCBI Taxonomy" id="2867963"/>
    <lineage>
        <taxon>Bacteria</taxon>
        <taxon>Pseudomonadati</taxon>
        <taxon>Bacteroidota</taxon>
        <taxon>Cytophagia</taxon>
        <taxon>Cytophagales</taxon>
        <taxon>Catalimonadaceae</taxon>
        <taxon>Roseihalotalea</taxon>
    </lineage>
</organism>
<feature type="domain" description="Beta-lactamase-related" evidence="1">
    <location>
        <begin position="66"/>
        <end position="349"/>
    </location>
</feature>
<dbReference type="Pfam" id="PF00144">
    <property type="entry name" value="Beta-lactamase"/>
    <property type="match status" value="1"/>
</dbReference>
<dbReference type="SUPFAM" id="SSF56601">
    <property type="entry name" value="beta-lactamase/transpeptidase-like"/>
    <property type="match status" value="1"/>
</dbReference>
<name>A0AA49JEL9_9BACT</name>
<protein>
    <submittedName>
        <fullName evidence="2">Serine hydrolase</fullName>
    </submittedName>
</protein>
<keyword evidence="2" id="KW-0378">Hydrolase</keyword>
<reference evidence="2" key="2">
    <citation type="journal article" date="2024" name="Antonie Van Leeuwenhoek">
        <title>Roseihalotalea indica gen. nov., sp. nov., a halophilic Bacteroidetes from mesopelagic Southwest Indian Ocean with higher carbohydrate metabolic potential.</title>
        <authorList>
            <person name="Chen B."/>
            <person name="Zhang M."/>
            <person name="Lin D."/>
            <person name="Ye J."/>
            <person name="Tang K."/>
        </authorList>
    </citation>
    <scope>NUCLEOTIDE SEQUENCE</scope>
    <source>
        <strain evidence="2">TK19036</strain>
    </source>
</reference>
<dbReference type="InterPro" id="IPR001466">
    <property type="entry name" value="Beta-lactam-related"/>
</dbReference>
<dbReference type="Gene3D" id="3.40.710.10">
    <property type="entry name" value="DD-peptidase/beta-lactamase superfamily"/>
    <property type="match status" value="1"/>
</dbReference>
<dbReference type="GO" id="GO:0016787">
    <property type="term" value="F:hydrolase activity"/>
    <property type="evidence" value="ECO:0007669"/>
    <property type="project" value="UniProtKB-KW"/>
</dbReference>
<dbReference type="AlphaFoldDB" id="A0AA49JEL9"/>
<dbReference type="PROSITE" id="PS51257">
    <property type="entry name" value="PROKAR_LIPOPROTEIN"/>
    <property type="match status" value="1"/>
</dbReference>
<dbReference type="InterPro" id="IPR012338">
    <property type="entry name" value="Beta-lactam/transpept-like"/>
</dbReference>
<dbReference type="EMBL" id="CP120682">
    <property type="protein sequence ID" value="WKN38288.1"/>
    <property type="molecule type" value="Genomic_DNA"/>
</dbReference>
<reference evidence="2" key="1">
    <citation type="journal article" date="2023" name="Comput. Struct. Biotechnol. J.">
        <title>Discovery of a novel marine Bacteroidetes with a rich repertoire of carbohydrate-active enzymes.</title>
        <authorList>
            <person name="Chen B."/>
            <person name="Liu G."/>
            <person name="Chen Q."/>
            <person name="Wang H."/>
            <person name="Liu L."/>
            <person name="Tang K."/>
        </authorList>
    </citation>
    <scope>NUCLEOTIDE SEQUENCE</scope>
    <source>
        <strain evidence="2">TK19036</strain>
    </source>
</reference>
<evidence type="ECO:0000313" key="2">
    <source>
        <dbReference type="EMBL" id="WKN38288.1"/>
    </source>
</evidence>
<sequence>MKPFILLLSVFLFSCSSGQTQPPDNLRQAIPELPFASLEDSGFDKDSIENLLTFINETPPNDFRGLVVVKNNHIVIEEYFNTFWRNSIHDIRSAGKSITSLLLGIALKDGLVQNVEQNVYSFFPKGNNPPLNEDYKQIKLKHLLTMSSGLDADTDNAQSMGHAVNWVARDDWKEYILNIPLTSEPGKKWVYADINPLLIAAIIEETSGMSLKEYAQQKLFAPLGITQFYWYTNAANQTGAAGNLYLSTLDFAKIGMLVVNEGKWKSTQIIDPDYIKQLSQETFDLTDSNPYADAYGMLWYTSHRTFGKKKVDYLFASGNGGNHLIVIPEEEMVIALTSSAYGQGYGHRRSYNIMSKILSSLD</sequence>
<dbReference type="InterPro" id="IPR050789">
    <property type="entry name" value="Diverse_Enzym_Activities"/>
</dbReference>
<evidence type="ECO:0000259" key="1">
    <source>
        <dbReference type="Pfam" id="PF00144"/>
    </source>
</evidence>
<proteinExistence type="predicted"/>
<dbReference type="PANTHER" id="PTHR43283">
    <property type="entry name" value="BETA-LACTAMASE-RELATED"/>
    <property type="match status" value="1"/>
</dbReference>
<dbReference type="PANTHER" id="PTHR43283:SF7">
    <property type="entry name" value="BETA-LACTAMASE-RELATED DOMAIN-CONTAINING PROTEIN"/>
    <property type="match status" value="1"/>
</dbReference>
<accession>A0AA49JEL9</accession>
<gene>
    <name evidence="2" type="ORF">K4G66_06180</name>
</gene>